<dbReference type="Proteomes" id="UP001465755">
    <property type="component" value="Unassembled WGS sequence"/>
</dbReference>
<feature type="compositionally biased region" description="Basic and acidic residues" evidence="2">
    <location>
        <begin position="23"/>
        <end position="37"/>
    </location>
</feature>
<feature type="compositionally biased region" description="Low complexity" evidence="2">
    <location>
        <begin position="1"/>
        <end position="21"/>
    </location>
</feature>
<evidence type="ECO:0000259" key="3">
    <source>
        <dbReference type="PROSITE" id="PS50280"/>
    </source>
</evidence>
<dbReference type="SUPFAM" id="SSF82199">
    <property type="entry name" value="SET domain"/>
    <property type="match status" value="1"/>
</dbReference>
<feature type="coiled-coil region" evidence="1">
    <location>
        <begin position="379"/>
        <end position="426"/>
    </location>
</feature>
<protein>
    <recommendedName>
        <fullName evidence="3">SET domain-containing protein</fullName>
    </recommendedName>
</protein>
<dbReference type="EMBL" id="JALJOQ010000121">
    <property type="protein sequence ID" value="KAK9795923.1"/>
    <property type="molecule type" value="Genomic_DNA"/>
</dbReference>
<feature type="compositionally biased region" description="Low complexity" evidence="2">
    <location>
        <begin position="57"/>
        <end position="67"/>
    </location>
</feature>
<proteinExistence type="predicted"/>
<sequence length="440" mass="48017">MEALGLGAANEDEAAAAVANEQHQSHEQHAEPMHDDSPAAATQAGPIQRFPKVGNNAASYARASAQTARKRSAGGASPSQGLAGSKGPSLKRPKLRSADADRMPHNVGSAVPSARSPEDPHVGALIPGTSVRLKQEHATAQPCGGQLHSVILSRGAEAAILERKPQRLPQDAMGRAGIILHNFPDFDADDYNRLKGNLEHYMGHTAAQRATRMSTLLEVRELTDPEDPAVQFGRMQRRSFERGVFWRQALPPLTVLGEYCGVMKTVTEIERESASHPDGQGTLMTDKIKSVYTTDKEDNTKKHNKHGWTQQLTIDAGLVGNSTCLLNDFRNLAEHANVSTVEVESRLTRMPHIFLITVEAVQAGEQALLDYGEDWWNEMNAASNRAKALQAKDEQIREQARQIKELQDANQELQGANKLLLAELEQRRSADKQAAARSPA</sequence>
<reference evidence="4 5" key="1">
    <citation type="journal article" date="2024" name="Nat. Commun.">
        <title>Phylogenomics reveals the evolutionary origins of lichenization in chlorophyte algae.</title>
        <authorList>
            <person name="Puginier C."/>
            <person name="Libourel C."/>
            <person name="Otte J."/>
            <person name="Skaloud P."/>
            <person name="Haon M."/>
            <person name="Grisel S."/>
            <person name="Petersen M."/>
            <person name="Berrin J.G."/>
            <person name="Delaux P.M."/>
            <person name="Dal Grande F."/>
            <person name="Keller J."/>
        </authorList>
    </citation>
    <scope>NUCLEOTIDE SEQUENCE [LARGE SCALE GENOMIC DNA]</scope>
    <source>
        <strain evidence="4 5">SAG 2036</strain>
    </source>
</reference>
<dbReference type="InterPro" id="IPR046341">
    <property type="entry name" value="SET_dom_sf"/>
</dbReference>
<organism evidence="4 5">
    <name type="scientific">Symbiochloris irregularis</name>
    <dbReference type="NCBI Taxonomy" id="706552"/>
    <lineage>
        <taxon>Eukaryota</taxon>
        <taxon>Viridiplantae</taxon>
        <taxon>Chlorophyta</taxon>
        <taxon>core chlorophytes</taxon>
        <taxon>Trebouxiophyceae</taxon>
        <taxon>Trebouxiales</taxon>
        <taxon>Trebouxiaceae</taxon>
        <taxon>Symbiochloris</taxon>
    </lineage>
</organism>
<dbReference type="AlphaFoldDB" id="A0AAW1NXF0"/>
<evidence type="ECO:0000313" key="4">
    <source>
        <dbReference type="EMBL" id="KAK9795923.1"/>
    </source>
</evidence>
<dbReference type="InterPro" id="IPR001214">
    <property type="entry name" value="SET_dom"/>
</dbReference>
<comment type="caution">
    <text evidence="4">The sequence shown here is derived from an EMBL/GenBank/DDBJ whole genome shotgun (WGS) entry which is preliminary data.</text>
</comment>
<accession>A0AAW1NXF0</accession>
<feature type="region of interest" description="Disordered" evidence="2">
    <location>
        <begin position="1"/>
        <end position="125"/>
    </location>
</feature>
<evidence type="ECO:0000313" key="5">
    <source>
        <dbReference type="Proteomes" id="UP001465755"/>
    </source>
</evidence>
<dbReference type="Gene3D" id="2.170.270.10">
    <property type="entry name" value="SET domain"/>
    <property type="match status" value="1"/>
</dbReference>
<evidence type="ECO:0000256" key="2">
    <source>
        <dbReference type="SAM" id="MobiDB-lite"/>
    </source>
</evidence>
<name>A0AAW1NXF0_9CHLO</name>
<dbReference type="PROSITE" id="PS50280">
    <property type="entry name" value="SET"/>
    <property type="match status" value="1"/>
</dbReference>
<feature type="domain" description="SET" evidence="3">
    <location>
        <begin position="228"/>
        <end position="372"/>
    </location>
</feature>
<keyword evidence="1" id="KW-0175">Coiled coil</keyword>
<evidence type="ECO:0000256" key="1">
    <source>
        <dbReference type="SAM" id="Coils"/>
    </source>
</evidence>
<gene>
    <name evidence="4" type="ORF">WJX73_004587</name>
</gene>
<dbReference type="Pfam" id="PF00856">
    <property type="entry name" value="SET"/>
    <property type="match status" value="1"/>
</dbReference>
<keyword evidence="5" id="KW-1185">Reference proteome</keyword>